<keyword evidence="1" id="KW-0282">Flagellum</keyword>
<evidence type="ECO:0000313" key="1">
    <source>
        <dbReference type="EMBL" id="HBQ50063.1"/>
    </source>
</evidence>
<accession>A0A059ECQ6</accession>
<dbReference type="Proteomes" id="UP000024547">
    <property type="component" value="Unassembled WGS sequence"/>
</dbReference>
<name>A0A059ECQ6_9PROT</name>
<dbReference type="AlphaFoldDB" id="A0A059ECQ6"/>
<proteinExistence type="predicted"/>
<dbReference type="Gene3D" id="1.20.58.300">
    <property type="entry name" value="FlgN-like"/>
    <property type="match status" value="1"/>
</dbReference>
<keyword evidence="3" id="KW-1185">Reference proteome</keyword>
<evidence type="ECO:0000313" key="2">
    <source>
        <dbReference type="EMBL" id="KCZ65322.1"/>
    </source>
</evidence>
<reference evidence="1 4" key="2">
    <citation type="journal article" date="2018" name="Nat. Biotechnol.">
        <title>A standardized bacterial taxonomy based on genome phylogeny substantially revises the tree of life.</title>
        <authorList>
            <person name="Parks D.H."/>
            <person name="Chuvochina M."/>
            <person name="Waite D.W."/>
            <person name="Rinke C."/>
            <person name="Skarshewski A."/>
            <person name="Chaumeil P.A."/>
            <person name="Hugenholtz P."/>
        </authorList>
    </citation>
    <scope>NUCLEOTIDE SEQUENCE [LARGE SCALE GENOMIC DNA]</scope>
    <source>
        <strain evidence="1">UBA10378</strain>
    </source>
</reference>
<dbReference type="Proteomes" id="UP000263957">
    <property type="component" value="Unassembled WGS sequence"/>
</dbReference>
<dbReference type="STRING" id="1280948.HY36_02750"/>
<gene>
    <name evidence="1" type="ORF">DD728_14505</name>
    <name evidence="2" type="ORF">HY36_02750</name>
</gene>
<sequence>MSEIVAAEAALSRLETVLATERVALMSGQVHQIAELMSEKMEATQAVDALISSEHPALGRERIRTRLKGISAAAIENAQHFKAAQNGLRSLAARIGNMAQDSYVGAYSSNGLQTPFTKATGNYLKKA</sequence>
<dbReference type="PATRIC" id="fig|1280948.3.peg.544"/>
<dbReference type="EMBL" id="DOGS01000288">
    <property type="protein sequence ID" value="HBQ50063.1"/>
    <property type="molecule type" value="Genomic_DNA"/>
</dbReference>
<organism evidence="2 3">
    <name type="scientific">Hyphomonas atlantica</name>
    <dbReference type="NCBI Taxonomy" id="1280948"/>
    <lineage>
        <taxon>Bacteria</taxon>
        <taxon>Pseudomonadati</taxon>
        <taxon>Pseudomonadota</taxon>
        <taxon>Alphaproteobacteria</taxon>
        <taxon>Hyphomonadales</taxon>
        <taxon>Hyphomonadaceae</taxon>
        <taxon>Hyphomonas</taxon>
    </lineage>
</organism>
<dbReference type="EMBL" id="AWFH01000001">
    <property type="protein sequence ID" value="KCZ65322.1"/>
    <property type="molecule type" value="Genomic_DNA"/>
</dbReference>
<evidence type="ECO:0000313" key="4">
    <source>
        <dbReference type="Proteomes" id="UP000263957"/>
    </source>
</evidence>
<reference evidence="2 3" key="1">
    <citation type="journal article" date="2014" name="Antonie Van Leeuwenhoek">
        <title>Hyphomonas beringensis sp. nov. and Hyphomonas chukchiensis sp. nov., isolated from surface seawater of the Bering Sea and Chukchi Sea.</title>
        <authorList>
            <person name="Li C."/>
            <person name="Lai Q."/>
            <person name="Li G."/>
            <person name="Dong C."/>
            <person name="Wang J."/>
            <person name="Liao Y."/>
            <person name="Shao Z."/>
        </authorList>
    </citation>
    <scope>NUCLEOTIDE SEQUENCE [LARGE SCALE GENOMIC DNA]</scope>
    <source>
        <strain evidence="2 3">22II1-22F38</strain>
    </source>
</reference>
<keyword evidence="1" id="KW-0966">Cell projection</keyword>
<keyword evidence="1" id="KW-0969">Cilium</keyword>
<comment type="caution">
    <text evidence="2">The sequence shown here is derived from an EMBL/GenBank/DDBJ whole genome shotgun (WGS) entry which is preliminary data.</text>
</comment>
<protein>
    <submittedName>
        <fullName evidence="1">Flagellar protein FlgN</fullName>
    </submittedName>
</protein>
<dbReference type="eggNOG" id="ENOG503192X">
    <property type="taxonomic scope" value="Bacteria"/>
</dbReference>
<evidence type="ECO:0000313" key="3">
    <source>
        <dbReference type="Proteomes" id="UP000024547"/>
    </source>
</evidence>